<proteinExistence type="inferred from homology"/>
<organism evidence="7 8">
    <name type="scientific">Mogibacterium timidum ATCC 33093</name>
    <dbReference type="NCBI Taxonomy" id="1401079"/>
    <lineage>
        <taxon>Bacteria</taxon>
        <taxon>Bacillati</taxon>
        <taxon>Bacillota</taxon>
        <taxon>Clostridia</taxon>
        <taxon>Peptostreptococcales</taxon>
        <taxon>Anaerovoracaceae</taxon>
        <taxon>Mogibacterium</taxon>
    </lineage>
</organism>
<protein>
    <recommendedName>
        <fullName evidence="6">Ribosomal protein L11 methyltransferase</fullName>
        <shortName evidence="6">L11 Mtase</shortName>
        <ecNumber evidence="6">2.1.1.-</ecNumber>
    </recommendedName>
</protein>
<evidence type="ECO:0000256" key="4">
    <source>
        <dbReference type="ARBA" id="ARBA00022679"/>
    </source>
</evidence>
<reference evidence="7 8" key="1">
    <citation type="submission" date="2014-01" db="EMBL/GenBank/DDBJ databases">
        <authorList>
            <person name="Durkin A.S."/>
            <person name="McCorrison J."/>
            <person name="Torralba M."/>
            <person name="Gillis M."/>
            <person name="Haft D.H."/>
            <person name="Methe B."/>
            <person name="Sutton G."/>
            <person name="Nelson K.E."/>
        </authorList>
    </citation>
    <scope>NUCLEOTIDE SEQUENCE [LARGE SCALE GENOMIC DNA]</scope>
    <source>
        <strain evidence="7 8">ATCC 33093</strain>
    </source>
</reference>
<name>X8ITT1_9FIRM</name>
<dbReference type="SUPFAM" id="SSF53335">
    <property type="entry name" value="S-adenosyl-L-methionine-dependent methyltransferases"/>
    <property type="match status" value="1"/>
</dbReference>
<dbReference type="PANTHER" id="PTHR43648:SF1">
    <property type="entry name" value="ELECTRON TRANSFER FLAVOPROTEIN BETA SUBUNIT LYSINE METHYLTRANSFERASE"/>
    <property type="match status" value="1"/>
</dbReference>
<dbReference type="InterPro" id="IPR029063">
    <property type="entry name" value="SAM-dependent_MTases_sf"/>
</dbReference>
<evidence type="ECO:0000256" key="1">
    <source>
        <dbReference type="ARBA" id="ARBA00009741"/>
    </source>
</evidence>
<evidence type="ECO:0000256" key="5">
    <source>
        <dbReference type="ARBA" id="ARBA00022691"/>
    </source>
</evidence>
<dbReference type="GO" id="GO:0005840">
    <property type="term" value="C:ribosome"/>
    <property type="evidence" value="ECO:0007669"/>
    <property type="project" value="UniProtKB-KW"/>
</dbReference>
<evidence type="ECO:0000256" key="6">
    <source>
        <dbReference type="HAMAP-Rule" id="MF_00735"/>
    </source>
</evidence>
<dbReference type="GO" id="GO:0005737">
    <property type="term" value="C:cytoplasm"/>
    <property type="evidence" value="ECO:0007669"/>
    <property type="project" value="UniProtKB-SubCell"/>
</dbReference>
<keyword evidence="3 6" id="KW-0489">Methyltransferase</keyword>
<dbReference type="EMBL" id="JALU01000016">
    <property type="protein sequence ID" value="EUC52451.1"/>
    <property type="molecule type" value="Genomic_DNA"/>
</dbReference>
<dbReference type="Proteomes" id="UP000022645">
    <property type="component" value="Unassembled WGS sequence"/>
</dbReference>
<feature type="binding site" evidence="6">
    <location>
        <position position="199"/>
    </location>
    <ligand>
        <name>S-adenosyl-L-methionine</name>
        <dbReference type="ChEBI" id="CHEBI:59789"/>
    </ligand>
</feature>
<feature type="binding site" evidence="6">
    <location>
        <position position="221"/>
    </location>
    <ligand>
        <name>S-adenosyl-L-methionine</name>
        <dbReference type="ChEBI" id="CHEBI:59789"/>
    </ligand>
</feature>
<dbReference type="RefSeq" id="WP_051426935.1">
    <property type="nucleotide sequence ID" value="NZ_JALU01000016.1"/>
</dbReference>
<dbReference type="EC" id="2.1.1.-" evidence="6"/>
<dbReference type="Gene3D" id="3.40.50.150">
    <property type="entry name" value="Vaccinia Virus protein VP39"/>
    <property type="match status" value="1"/>
</dbReference>
<keyword evidence="7" id="KW-0689">Ribosomal protein</keyword>
<keyword evidence="2 6" id="KW-0963">Cytoplasm</keyword>
<evidence type="ECO:0000256" key="2">
    <source>
        <dbReference type="ARBA" id="ARBA00022490"/>
    </source>
</evidence>
<feature type="binding site" evidence="6">
    <location>
        <position position="178"/>
    </location>
    <ligand>
        <name>S-adenosyl-L-methionine</name>
        <dbReference type="ChEBI" id="CHEBI:59789"/>
    </ligand>
</feature>
<dbReference type="PATRIC" id="fig|1401079.3.peg.927"/>
<gene>
    <name evidence="6 7" type="primary">prmA</name>
    <name evidence="7" type="ORF">HMPREF0581_1231</name>
</gene>
<keyword evidence="5 6" id="KW-0949">S-adenosyl-L-methionine</keyword>
<evidence type="ECO:0000313" key="8">
    <source>
        <dbReference type="Proteomes" id="UP000022645"/>
    </source>
</evidence>
<comment type="subcellular location">
    <subcellularLocation>
        <location evidence="6">Cytoplasm</location>
    </subcellularLocation>
</comment>
<dbReference type="InterPro" id="IPR004498">
    <property type="entry name" value="Ribosomal_PrmA_MeTrfase"/>
</dbReference>
<dbReference type="PANTHER" id="PTHR43648">
    <property type="entry name" value="ELECTRON TRANSFER FLAVOPROTEIN BETA SUBUNIT LYSINE METHYLTRANSFERASE"/>
    <property type="match status" value="1"/>
</dbReference>
<comment type="similarity">
    <text evidence="1 6">Belongs to the methyltransferase superfamily. PrmA family.</text>
</comment>
<evidence type="ECO:0000313" key="7">
    <source>
        <dbReference type="EMBL" id="EUC52451.1"/>
    </source>
</evidence>
<dbReference type="InterPro" id="IPR050078">
    <property type="entry name" value="Ribosomal_L11_MeTrfase_PrmA"/>
</dbReference>
<dbReference type="GO" id="GO:0016279">
    <property type="term" value="F:protein-lysine N-methyltransferase activity"/>
    <property type="evidence" value="ECO:0007669"/>
    <property type="project" value="RHEA"/>
</dbReference>
<keyword evidence="7" id="KW-0687">Ribonucleoprotein</keyword>
<evidence type="ECO:0000256" key="3">
    <source>
        <dbReference type="ARBA" id="ARBA00022603"/>
    </source>
</evidence>
<dbReference type="GO" id="GO:0032259">
    <property type="term" value="P:methylation"/>
    <property type="evidence" value="ECO:0007669"/>
    <property type="project" value="UniProtKB-KW"/>
</dbReference>
<dbReference type="NCBIfam" id="TIGR00406">
    <property type="entry name" value="prmA"/>
    <property type="match status" value="1"/>
</dbReference>
<feature type="binding site" evidence="6">
    <location>
        <position position="263"/>
    </location>
    <ligand>
        <name>S-adenosyl-L-methionine</name>
        <dbReference type="ChEBI" id="CHEBI:59789"/>
    </ligand>
</feature>
<sequence length="328" mass="35467">MKYYEITIMVSELGIEPTLAALICEGIDTAEVNDPLDAAFMSDMLGETDYLAPEDFDKESGKEPSIVVYAPADSEDASKEVFASVKRAVAAVCTNASNGVYGEGVDLGSLDIIAEVRDDDEWKDRWKEFIRPAGIGSDFVVAPPWIDMNEYADEFEQSREVISINPGMAFGTGLHETTSLSADLLLAYTEKGARVIDVGCGTGILSIIASRLGASDVLGIDIDNDAVAAANENLELNDVRNVTIKQGDLTEGLDYKADIVVANLLTNLVIRLTADVRKHLNDGGIYIMSGILISQEEKVLEMLRANGFKCLEIAEQGEWCGIAAQLKK</sequence>
<comment type="caution">
    <text evidence="7">The sequence shown here is derived from an EMBL/GenBank/DDBJ whole genome shotgun (WGS) entry which is preliminary data.</text>
</comment>
<comment type="function">
    <text evidence="6">Methylates ribosomal protein L11.</text>
</comment>
<dbReference type="AlphaFoldDB" id="X8ITT1"/>
<keyword evidence="4 6" id="KW-0808">Transferase</keyword>
<dbReference type="Pfam" id="PF06325">
    <property type="entry name" value="PrmA"/>
    <property type="match status" value="1"/>
</dbReference>
<accession>X8ITT1</accession>
<dbReference type="CDD" id="cd02440">
    <property type="entry name" value="AdoMet_MTases"/>
    <property type="match status" value="1"/>
</dbReference>
<dbReference type="HAMAP" id="MF_00735">
    <property type="entry name" value="Methyltr_PrmA"/>
    <property type="match status" value="1"/>
</dbReference>
<dbReference type="PIRSF" id="PIRSF000401">
    <property type="entry name" value="RPL11_MTase"/>
    <property type="match status" value="1"/>
</dbReference>
<comment type="catalytic activity">
    <reaction evidence="6">
        <text>L-lysyl-[protein] + 3 S-adenosyl-L-methionine = N(6),N(6),N(6)-trimethyl-L-lysyl-[protein] + 3 S-adenosyl-L-homocysteine + 3 H(+)</text>
        <dbReference type="Rhea" id="RHEA:54192"/>
        <dbReference type="Rhea" id="RHEA-COMP:9752"/>
        <dbReference type="Rhea" id="RHEA-COMP:13826"/>
        <dbReference type="ChEBI" id="CHEBI:15378"/>
        <dbReference type="ChEBI" id="CHEBI:29969"/>
        <dbReference type="ChEBI" id="CHEBI:57856"/>
        <dbReference type="ChEBI" id="CHEBI:59789"/>
        <dbReference type="ChEBI" id="CHEBI:61961"/>
    </reaction>
</comment>